<sequence length="583" mass="65268">CLYARVDGEVVARSEPVEVVENEREVRRRKRSEKMKMADLEHYGTWFDGVSSVKPGFVTQNAKSSRLAVVGAGMSGLMTTLLLDSVGLHNYTLIEASQRYGGRLETEYFDEDKDKHVYQEIGGMRFPDLLFDPISGKNLTMRDSQIVFQLGEELNRINAGNRNRSVDFIPWIQSAPGNLVYRSNFKMPNGLPPSNAQLKENPDLIPTTKPSDDLAAAQKLVANMTSTAALRASIATNIWQAHEEWISHGLDDFSAFSYLHNKNNFTLDTVDQITGQSYNLAENFWDIAYGDNTYFSNNTVQWKTIDRGMSQLPNAFWGTPAANKTVMGRKIYRVDNEEDGRVRLHWKPSNAASVREAKSESFDYAVISAPFSVAKFWRMPNISPSFTRAVKTLKYSSACKVALHFKSRFWERAPFSPPIYGGCSVTDLPGIRNVCYPPYGLNSTGPAVILGEYVSNDDADRMASWPEDAHVQHVLDGVAEMHGGEVVYDEFVSGMRKCWGIDEFEAASWAAPMAGQHKLYLPEYYKTHNGTIWVGDSTSVTHGWVSGALESAVRGTVQLLLELGLVDEAKQVTKTWMGRWISV</sequence>
<evidence type="ECO:0000259" key="1">
    <source>
        <dbReference type="Pfam" id="PF01593"/>
    </source>
</evidence>
<dbReference type="AlphaFoldDB" id="A0A316URY7"/>
<protein>
    <submittedName>
        <fullName evidence="2">Amine oxidase</fullName>
    </submittedName>
</protein>
<evidence type="ECO:0000313" key="2">
    <source>
        <dbReference type="EMBL" id="PWN25895.1"/>
    </source>
</evidence>
<dbReference type="GO" id="GO:0001716">
    <property type="term" value="F:L-amino-acid oxidase activity"/>
    <property type="evidence" value="ECO:0007669"/>
    <property type="project" value="TreeGrafter"/>
</dbReference>
<feature type="non-terminal residue" evidence="2">
    <location>
        <position position="1"/>
    </location>
</feature>
<dbReference type="GO" id="GO:0009063">
    <property type="term" value="P:amino acid catabolic process"/>
    <property type="evidence" value="ECO:0007669"/>
    <property type="project" value="TreeGrafter"/>
</dbReference>
<dbReference type="Gene3D" id="3.50.50.60">
    <property type="entry name" value="FAD/NAD(P)-binding domain"/>
    <property type="match status" value="1"/>
</dbReference>
<dbReference type="EMBL" id="KZ819674">
    <property type="protein sequence ID" value="PWN25895.1"/>
    <property type="molecule type" value="Genomic_DNA"/>
</dbReference>
<dbReference type="InterPro" id="IPR050281">
    <property type="entry name" value="Flavin_monoamine_oxidase"/>
</dbReference>
<feature type="domain" description="Amine oxidase" evidence="1">
    <location>
        <begin position="74"/>
        <end position="555"/>
    </location>
</feature>
<dbReference type="Gene3D" id="1.20.1440.240">
    <property type="match status" value="1"/>
</dbReference>
<proteinExistence type="predicted"/>
<dbReference type="OrthoDB" id="7777654at2759"/>
<accession>A0A316URY7</accession>
<dbReference type="InterPro" id="IPR036188">
    <property type="entry name" value="FAD/NAD-bd_sf"/>
</dbReference>
<dbReference type="STRING" id="1569628.A0A316URY7"/>
<dbReference type="PANTHER" id="PTHR10742:SF342">
    <property type="entry name" value="AMINE OXIDASE"/>
    <property type="match status" value="1"/>
</dbReference>
<dbReference type="Pfam" id="PF01593">
    <property type="entry name" value="Amino_oxidase"/>
    <property type="match status" value="1"/>
</dbReference>
<dbReference type="InterPro" id="IPR002937">
    <property type="entry name" value="Amino_oxidase"/>
</dbReference>
<reference evidence="2 3" key="1">
    <citation type="journal article" date="2018" name="Mol. Biol. Evol.">
        <title>Broad Genomic Sampling Reveals a Smut Pathogenic Ancestry of the Fungal Clade Ustilaginomycotina.</title>
        <authorList>
            <person name="Kijpornyongpan T."/>
            <person name="Mondo S.J."/>
            <person name="Barry K."/>
            <person name="Sandor L."/>
            <person name="Lee J."/>
            <person name="Lipzen A."/>
            <person name="Pangilinan J."/>
            <person name="LaButti K."/>
            <person name="Hainaut M."/>
            <person name="Henrissat B."/>
            <person name="Grigoriev I.V."/>
            <person name="Spatafora J.W."/>
            <person name="Aime M.C."/>
        </authorList>
    </citation>
    <scope>NUCLEOTIDE SEQUENCE [LARGE SCALE GENOMIC DNA]</scope>
    <source>
        <strain evidence="2 3">MCA 5214</strain>
    </source>
</reference>
<dbReference type="GeneID" id="37025784"/>
<dbReference type="SUPFAM" id="SSF54373">
    <property type="entry name" value="FAD-linked reductases, C-terminal domain"/>
    <property type="match status" value="1"/>
</dbReference>
<dbReference type="Proteomes" id="UP000245884">
    <property type="component" value="Unassembled WGS sequence"/>
</dbReference>
<dbReference type="SUPFAM" id="SSF51905">
    <property type="entry name" value="FAD/NAD(P)-binding domain"/>
    <property type="match status" value="1"/>
</dbReference>
<feature type="non-terminal residue" evidence="2">
    <location>
        <position position="583"/>
    </location>
</feature>
<keyword evidence="3" id="KW-1185">Reference proteome</keyword>
<name>A0A316URY7_9BASI</name>
<dbReference type="Gene3D" id="3.90.660.10">
    <property type="match status" value="1"/>
</dbReference>
<gene>
    <name evidence="2" type="ORF">BDZ90DRAFT_206373</name>
</gene>
<dbReference type="RefSeq" id="XP_025360507.1">
    <property type="nucleotide sequence ID" value="XM_025503961.1"/>
</dbReference>
<organism evidence="2 3">
    <name type="scientific">Jaminaea rosea</name>
    <dbReference type="NCBI Taxonomy" id="1569628"/>
    <lineage>
        <taxon>Eukaryota</taxon>
        <taxon>Fungi</taxon>
        <taxon>Dikarya</taxon>
        <taxon>Basidiomycota</taxon>
        <taxon>Ustilaginomycotina</taxon>
        <taxon>Exobasidiomycetes</taxon>
        <taxon>Microstromatales</taxon>
        <taxon>Microstromatales incertae sedis</taxon>
        <taxon>Jaminaea</taxon>
    </lineage>
</organism>
<dbReference type="PANTHER" id="PTHR10742">
    <property type="entry name" value="FLAVIN MONOAMINE OXIDASE"/>
    <property type="match status" value="1"/>
</dbReference>
<evidence type="ECO:0000313" key="3">
    <source>
        <dbReference type="Proteomes" id="UP000245884"/>
    </source>
</evidence>